<dbReference type="Pfam" id="PF14687">
    <property type="entry name" value="DUF4460"/>
    <property type="match status" value="1"/>
</dbReference>
<name>A0A2C6LGW4_9APIC</name>
<dbReference type="Proteomes" id="UP000221165">
    <property type="component" value="Unassembled WGS sequence"/>
</dbReference>
<evidence type="ECO:0000313" key="3">
    <source>
        <dbReference type="Proteomes" id="UP000221165"/>
    </source>
</evidence>
<keyword evidence="3" id="KW-1185">Reference proteome</keyword>
<dbReference type="VEuPathDB" id="ToxoDB:CSUI_000135"/>
<organism evidence="2 3">
    <name type="scientific">Cystoisospora suis</name>
    <dbReference type="NCBI Taxonomy" id="483139"/>
    <lineage>
        <taxon>Eukaryota</taxon>
        <taxon>Sar</taxon>
        <taxon>Alveolata</taxon>
        <taxon>Apicomplexa</taxon>
        <taxon>Conoidasida</taxon>
        <taxon>Coccidia</taxon>
        <taxon>Eucoccidiorida</taxon>
        <taxon>Eimeriorina</taxon>
        <taxon>Sarcocystidae</taxon>
        <taxon>Cystoisospora</taxon>
    </lineage>
</organism>
<dbReference type="OrthoDB" id="423408at2759"/>
<proteinExistence type="predicted"/>
<accession>A0A2C6LGW4</accession>
<gene>
    <name evidence="2" type="ORF">CSUI_000135</name>
</gene>
<dbReference type="AlphaFoldDB" id="A0A2C6LGW4"/>
<evidence type="ECO:0000259" key="1">
    <source>
        <dbReference type="Pfam" id="PF14687"/>
    </source>
</evidence>
<comment type="caution">
    <text evidence="2">The sequence shown here is derived from an EMBL/GenBank/DDBJ whole genome shotgun (WGS) entry which is preliminary data.</text>
</comment>
<protein>
    <recommendedName>
        <fullName evidence="1">DUF4460 domain-containing protein</fullName>
    </recommendedName>
</protein>
<evidence type="ECO:0000313" key="2">
    <source>
        <dbReference type="EMBL" id="PHJ26008.1"/>
    </source>
</evidence>
<feature type="domain" description="DUF4460" evidence="1">
    <location>
        <begin position="161"/>
        <end position="214"/>
    </location>
</feature>
<sequence length="281" mass="31140">MKRARSAATPAACCCPDTFSSFRVRPKQGCNVAFPPLPRLSTNEMLSTVFAPYPRILGGQGTVIRCVFVRGRFQLEPTLGSKLTLPRSSSSPSLFTSSPSYFFLRHSSPLFGPQRLIRLSPYCPVLRNEVRGETRGFISSRQSSFRSVNRRTDGKTHPRGTKASLRRELRFFLFAVHPDQTHSFPEEARASNSRSLSELNAYIDKLENLLTSSISQSCSTSPGAPALAPGEPFVGKKLLFFVPYKTVSGNVLEARVRPVHVHLRSIGLSPPRSEIENLAEE</sequence>
<dbReference type="EMBL" id="MIGC01000067">
    <property type="protein sequence ID" value="PHJ26008.1"/>
    <property type="molecule type" value="Genomic_DNA"/>
</dbReference>
<dbReference type="InterPro" id="IPR028031">
    <property type="entry name" value="DUF4460"/>
</dbReference>
<dbReference type="RefSeq" id="XP_067927654.1">
    <property type="nucleotide sequence ID" value="XM_068060369.1"/>
</dbReference>
<reference evidence="2 3" key="1">
    <citation type="journal article" date="2017" name="Int. J. Parasitol.">
        <title>The genome of the protozoan parasite Cystoisospora suis and a reverse vaccinology approach to identify vaccine candidates.</title>
        <authorList>
            <person name="Palmieri N."/>
            <person name="Shrestha A."/>
            <person name="Ruttkowski B."/>
            <person name="Beck T."/>
            <person name="Vogl C."/>
            <person name="Tomley F."/>
            <person name="Blake D.P."/>
            <person name="Joachim A."/>
        </authorList>
    </citation>
    <scope>NUCLEOTIDE SEQUENCE [LARGE SCALE GENOMIC DNA]</scope>
    <source>
        <strain evidence="2 3">Wien I</strain>
    </source>
</reference>
<dbReference type="GeneID" id="94423580"/>